<comment type="function">
    <text evidence="4">Required for maturation of ribosomal RNAs and formation of the large ribosomal subunit.</text>
</comment>
<feature type="domain" description="BRCT" evidence="6">
    <location>
        <begin position="314"/>
        <end position="406"/>
    </location>
</feature>
<dbReference type="PANTHER" id="PTHR12221:SF6">
    <property type="entry name" value="PESCADILLO HOMOLOG"/>
    <property type="match status" value="1"/>
</dbReference>
<keyword evidence="2 4" id="KW-0698">rRNA processing</keyword>
<accession>A0ABN7RWK6</accession>
<dbReference type="InterPro" id="IPR001357">
    <property type="entry name" value="BRCT_dom"/>
</dbReference>
<organism evidence="7 8">
    <name type="scientific">Oikopleura dioica</name>
    <name type="common">Tunicate</name>
    <dbReference type="NCBI Taxonomy" id="34765"/>
    <lineage>
        <taxon>Eukaryota</taxon>
        <taxon>Metazoa</taxon>
        <taxon>Chordata</taxon>
        <taxon>Tunicata</taxon>
        <taxon>Appendicularia</taxon>
        <taxon>Copelata</taxon>
        <taxon>Oikopleuridae</taxon>
        <taxon>Oikopleura</taxon>
    </lineage>
</organism>
<gene>
    <name evidence="7" type="ORF">OKIOD_LOCUS2148</name>
</gene>
<dbReference type="Gene3D" id="3.40.50.10190">
    <property type="entry name" value="BRCT domain"/>
    <property type="match status" value="1"/>
</dbReference>
<protein>
    <recommendedName>
        <fullName evidence="4">Pescadillo homolog</fullName>
    </recommendedName>
</protein>
<feature type="region of interest" description="Disordered" evidence="5">
    <location>
        <begin position="432"/>
        <end position="580"/>
    </location>
</feature>
<dbReference type="InterPro" id="IPR010613">
    <property type="entry name" value="PES"/>
</dbReference>
<feature type="compositionally biased region" description="Basic and acidic residues" evidence="5">
    <location>
        <begin position="485"/>
        <end position="523"/>
    </location>
</feature>
<comment type="subcellular location">
    <subcellularLocation>
        <location evidence="4">Nucleus</location>
        <location evidence="4">Nucleolus</location>
    </subcellularLocation>
    <subcellularLocation>
        <location evidence="4">Nucleus</location>
        <location evidence="4">Nucleoplasm</location>
    </subcellularLocation>
</comment>
<evidence type="ECO:0000256" key="1">
    <source>
        <dbReference type="ARBA" id="ARBA00022517"/>
    </source>
</evidence>
<dbReference type="SMART" id="SM00292">
    <property type="entry name" value="BRCT"/>
    <property type="match status" value="1"/>
</dbReference>
<dbReference type="CDD" id="cd17709">
    <property type="entry name" value="BRCT_pescadillo_like"/>
    <property type="match status" value="1"/>
</dbReference>
<comment type="similarity">
    <text evidence="4">Belongs to the pescadillo family.</text>
</comment>
<feature type="compositionally biased region" description="Basic and acidic residues" evidence="5">
    <location>
        <begin position="435"/>
        <end position="445"/>
    </location>
</feature>
<dbReference type="Pfam" id="PF00533">
    <property type="entry name" value="BRCT"/>
    <property type="match status" value="1"/>
</dbReference>
<evidence type="ECO:0000256" key="4">
    <source>
        <dbReference type="HAMAP-Rule" id="MF_03028"/>
    </source>
</evidence>
<evidence type="ECO:0000256" key="2">
    <source>
        <dbReference type="ARBA" id="ARBA00022552"/>
    </source>
</evidence>
<dbReference type="Proteomes" id="UP001158576">
    <property type="component" value="Chromosome PAR"/>
</dbReference>
<keyword evidence="3 4" id="KW-0539">Nucleus</keyword>
<proteinExistence type="inferred from homology"/>
<dbReference type="InterPro" id="IPR036420">
    <property type="entry name" value="BRCT_dom_sf"/>
</dbReference>
<name>A0ABN7RWK6_OIKDI</name>
<feature type="compositionally biased region" description="Acidic residues" evidence="5">
    <location>
        <begin position="446"/>
        <end position="475"/>
    </location>
</feature>
<evidence type="ECO:0000256" key="5">
    <source>
        <dbReference type="SAM" id="MobiDB-lite"/>
    </source>
</evidence>
<evidence type="ECO:0000259" key="6">
    <source>
        <dbReference type="PROSITE" id="PS50172"/>
    </source>
</evidence>
<evidence type="ECO:0000313" key="7">
    <source>
        <dbReference type="EMBL" id="CAG5084248.1"/>
    </source>
</evidence>
<evidence type="ECO:0000256" key="3">
    <source>
        <dbReference type="ARBA" id="ARBA00023242"/>
    </source>
</evidence>
<dbReference type="PROSITE" id="PS50172">
    <property type="entry name" value="BRCT"/>
    <property type="match status" value="1"/>
</dbReference>
<dbReference type="PANTHER" id="PTHR12221">
    <property type="entry name" value="PESCADILLO - RELATED"/>
    <property type="match status" value="1"/>
</dbReference>
<dbReference type="SUPFAM" id="SSF52113">
    <property type="entry name" value="BRCT domain"/>
    <property type="match status" value="1"/>
</dbReference>
<dbReference type="EMBL" id="OU015568">
    <property type="protein sequence ID" value="CAG5084248.1"/>
    <property type="molecule type" value="Genomic_DNA"/>
</dbReference>
<keyword evidence="8" id="KW-1185">Reference proteome</keyword>
<evidence type="ECO:0000313" key="8">
    <source>
        <dbReference type="Proteomes" id="UP001158576"/>
    </source>
</evidence>
<sequence length="580" mass="67033">MVYKKHGMKKKYTAGEATAYISRKNARKKLQLSLADFRRLCILKGIYPREPKSRKKAGKGAASNRTYYYTKDIQFLLHEPLIEKFRAHKVFLKKLKKAEGRRDWKKADQVRDQRPLYNMDHIVLERYPTFNDALRDMDDALTMIFMFARIPKSSTVHAELVANCRRIAFEWMNFCIHAQCIRKVFVSIKGYYYQVELKGETITWLVAHEFAQEHNEDVDYKVMRTFTEFYANVASFILFKLYTEDNLKYPPIGQKDYDDDEYVKRQQSDLESLTLELRKSKAIEESEDDIDELAAATGDEGLQKAIEQEKTQRSQKNIFKGCKVFISRECPRAPLAFLLRSLGAEVSWDSELYPGASFKLDDDCVTHLVIDRPTAPQKLGRQAVQPQWVFDSVNFGGLMPTNDYVPGAELPPHLSPFVKEGQYVPPDMEVLQSKARGEDPGIGKDSDEEVDEESDDEAEDLEEEEEEEETEEAEEPPAKKMAKVAIEEKKEDKPKEFKKRDVKAAGRDKQEPKEDVIEAEKNKLARAAQTSKKRKRLLERIEKSERKDRGRIEKLTNKRAKIDAAKKAEAKKSKKAAKLD</sequence>
<dbReference type="Pfam" id="PF06732">
    <property type="entry name" value="Pescadillo_N"/>
    <property type="match status" value="1"/>
</dbReference>
<feature type="compositionally biased region" description="Basic and acidic residues" evidence="5">
    <location>
        <begin position="538"/>
        <end position="580"/>
    </location>
</feature>
<keyword evidence="1 4" id="KW-0690">Ribosome biogenesis</keyword>
<reference evidence="7 8" key="1">
    <citation type="submission" date="2021-04" db="EMBL/GenBank/DDBJ databases">
        <authorList>
            <person name="Bliznina A."/>
        </authorList>
    </citation>
    <scope>NUCLEOTIDE SEQUENCE [LARGE SCALE GENOMIC DNA]</scope>
</reference>
<dbReference type="HAMAP" id="MF_03028">
    <property type="entry name" value="Pescadillo"/>
    <property type="match status" value="1"/>
</dbReference>